<proteinExistence type="predicted"/>
<evidence type="ECO:0000259" key="2">
    <source>
        <dbReference type="Pfam" id="PF13203"/>
    </source>
</evidence>
<dbReference type="EMBL" id="OK149171">
    <property type="protein sequence ID" value="UCR75534.1"/>
    <property type="molecule type" value="Genomic_DNA"/>
</dbReference>
<name>A0AAE8Y4I3_9CAUD</name>
<accession>A0AAE8Y4I3</accession>
<dbReference type="Pfam" id="PF13203">
    <property type="entry name" value="DUF2201_N"/>
    <property type="match status" value="1"/>
</dbReference>
<keyword evidence="4" id="KW-1185">Reference proteome</keyword>
<dbReference type="Pfam" id="PF09967">
    <property type="entry name" value="DUF2201"/>
    <property type="match status" value="1"/>
</dbReference>
<dbReference type="InterPro" id="IPR025154">
    <property type="entry name" value="Put_metallopeptidase_dom"/>
</dbReference>
<sequence>MDMDKLNKEFEKTKVQVFITGKRSLFMGTILAHMEFEWDDTMPTAAVDPETLYWSPTFFKECDERLRVNTLVHELEHVARLHFLRGEGKDQKTWNIACDIRINSDMIDDGYDWSGFNCYRDTTGEFKGMSEEEIYRIILEDPTKIKGESSFGVSGSCGDMTNWEKKSPMEQVNLVVQAMQVVKANLPPEDSGYSSAFPGHLEDFIRDFLNPKVSWEKELRKFTLELGTKRRSMDRPNRRYNHVILPRRKRDLNAFGNIHYYVDSSGSVDRDQSKRIGSEIKYIWDTFRPKKMVIHQFTTEITHSLEFRGGVPFNEFFIKGRGGTSLEPIRESIIKEKPSAIVIFSDMYCAPMEELPKEFNNVPLLWIVIDNPHAEVSFGRKIHVDSI</sequence>
<feature type="domain" description="VWA-like" evidence="1">
    <location>
        <begin position="260"/>
        <end position="384"/>
    </location>
</feature>
<dbReference type="PANTHER" id="PTHR38730">
    <property type="entry name" value="SLL7028 PROTEIN"/>
    <property type="match status" value="1"/>
</dbReference>
<dbReference type="Proteomes" id="UP000827952">
    <property type="component" value="Segment"/>
</dbReference>
<evidence type="ECO:0000259" key="1">
    <source>
        <dbReference type="Pfam" id="PF09967"/>
    </source>
</evidence>
<evidence type="ECO:0008006" key="5">
    <source>
        <dbReference type="Google" id="ProtNLM"/>
    </source>
</evidence>
<organism evidence="3 4">
    <name type="scientific">Alcaligenes phage vB_Af_QDWS595</name>
    <dbReference type="NCBI Taxonomy" id="2877946"/>
    <lineage>
        <taxon>Viruses</taxon>
        <taxon>Duplodnaviria</taxon>
        <taxon>Heunggongvirae</taxon>
        <taxon>Uroviricota</taxon>
        <taxon>Caudoviricetes</taxon>
        <taxon>Schitoviridae</taxon>
        <taxon>Petruschkyvirus</taxon>
        <taxon>Petruschkyvirus QDWS595</taxon>
    </lineage>
</organism>
<dbReference type="InterPro" id="IPR018698">
    <property type="entry name" value="VWA-like_dom"/>
</dbReference>
<protein>
    <recommendedName>
        <fullName evidence="5">Metallopeptidase</fullName>
    </recommendedName>
</protein>
<reference evidence="3" key="1">
    <citation type="submission" date="2021-09" db="EMBL/GenBank/DDBJ databases">
        <title>Complete genome analysis of a novel Alcaligenes phage vB_Af_QDWS595.</title>
        <authorList>
            <person name="Jing Y."/>
            <person name="Wang J."/>
        </authorList>
    </citation>
    <scope>NUCLEOTIDE SEQUENCE</scope>
</reference>
<dbReference type="PANTHER" id="PTHR38730:SF1">
    <property type="entry name" value="SLL7028 PROTEIN"/>
    <property type="match status" value="1"/>
</dbReference>
<evidence type="ECO:0000313" key="3">
    <source>
        <dbReference type="EMBL" id="UCR75534.1"/>
    </source>
</evidence>
<feature type="domain" description="Putative metallopeptidase" evidence="2">
    <location>
        <begin position="20"/>
        <end position="243"/>
    </location>
</feature>
<gene>
    <name evidence="3" type="ORF">vBAfaPQDWS595_50</name>
</gene>
<evidence type="ECO:0000313" key="4">
    <source>
        <dbReference type="Proteomes" id="UP000827952"/>
    </source>
</evidence>